<dbReference type="Ensembl" id="ENSPMGT00000014847.1">
    <property type="protein sequence ID" value="ENSPMGP00000013911.1"/>
    <property type="gene ID" value="ENSPMGG00000011435.1"/>
</dbReference>
<dbReference type="GO" id="GO:0071391">
    <property type="term" value="P:cellular response to estrogen stimulus"/>
    <property type="evidence" value="ECO:0007669"/>
    <property type="project" value="TreeGrafter"/>
</dbReference>
<organism evidence="4 5">
    <name type="scientific">Periophthalmus magnuspinnatus</name>
    <dbReference type="NCBI Taxonomy" id="409849"/>
    <lineage>
        <taxon>Eukaryota</taxon>
        <taxon>Metazoa</taxon>
        <taxon>Chordata</taxon>
        <taxon>Craniata</taxon>
        <taxon>Vertebrata</taxon>
        <taxon>Euteleostomi</taxon>
        <taxon>Actinopterygii</taxon>
        <taxon>Neopterygii</taxon>
        <taxon>Teleostei</taxon>
        <taxon>Neoteleostei</taxon>
        <taxon>Acanthomorphata</taxon>
        <taxon>Gobiaria</taxon>
        <taxon>Gobiiformes</taxon>
        <taxon>Gobioidei</taxon>
        <taxon>Gobiidae</taxon>
        <taxon>Oxudercinae</taxon>
        <taxon>Periophthalmus</taxon>
    </lineage>
</organism>
<reference evidence="4" key="2">
    <citation type="submission" date="2025-09" db="UniProtKB">
        <authorList>
            <consortium name="Ensembl"/>
        </authorList>
    </citation>
    <scope>IDENTIFICATION</scope>
</reference>
<keyword evidence="2" id="KW-0325">Glycoprotein</keyword>
<dbReference type="STRING" id="409849.ENSPMGP00000013911"/>
<sequence length="136" mass="15113">MKGKTCGLCGRGDGEFRQEYHTPSKRIVTDAVSHAHTWTLAAKTCLSGYKCFIQPYFKMLVENIHHGVASKCYSVHPVLRCMPGCNPLKTKTIKVGYHCIPIDSNLSSTDNIFSKSMDVELDTDAHEECQCTPQCA</sequence>
<dbReference type="InterPro" id="IPR001846">
    <property type="entry name" value="VWF_type-D"/>
</dbReference>
<evidence type="ECO:0000313" key="5">
    <source>
        <dbReference type="Proteomes" id="UP000261520"/>
    </source>
</evidence>
<dbReference type="Proteomes" id="UP000261520">
    <property type="component" value="Unplaced"/>
</dbReference>
<proteinExistence type="predicted"/>
<dbReference type="PANTHER" id="PTHR23345:SF9">
    <property type="entry name" value="VITELLOGENIN-RELATED"/>
    <property type="match status" value="1"/>
</dbReference>
<dbReference type="GO" id="GO:0032355">
    <property type="term" value="P:response to estradiol"/>
    <property type="evidence" value="ECO:0007669"/>
    <property type="project" value="TreeGrafter"/>
</dbReference>
<feature type="domain" description="VWFD" evidence="3">
    <location>
        <begin position="1"/>
        <end position="46"/>
    </location>
</feature>
<dbReference type="InterPro" id="IPR050733">
    <property type="entry name" value="Vitellogenin/Apolipophorin"/>
</dbReference>
<evidence type="ECO:0000256" key="1">
    <source>
        <dbReference type="ARBA" id="ARBA00022761"/>
    </source>
</evidence>
<evidence type="ECO:0000259" key="3">
    <source>
        <dbReference type="PROSITE" id="PS51233"/>
    </source>
</evidence>
<dbReference type="GO" id="GO:0005319">
    <property type="term" value="F:lipid transporter activity"/>
    <property type="evidence" value="ECO:0007669"/>
    <property type="project" value="TreeGrafter"/>
</dbReference>
<evidence type="ECO:0000256" key="2">
    <source>
        <dbReference type="ARBA" id="ARBA00023180"/>
    </source>
</evidence>
<evidence type="ECO:0000313" key="4">
    <source>
        <dbReference type="Ensembl" id="ENSPMGP00000013911.1"/>
    </source>
</evidence>
<accession>A0A3B4ABN0</accession>
<dbReference type="AlphaFoldDB" id="A0A3B4ABN0"/>
<reference evidence="4" key="1">
    <citation type="submission" date="2025-08" db="UniProtKB">
        <authorList>
            <consortium name="Ensembl"/>
        </authorList>
    </citation>
    <scope>IDENTIFICATION</scope>
</reference>
<protein>
    <recommendedName>
        <fullName evidence="3">VWFD domain-containing protein</fullName>
    </recommendedName>
</protein>
<dbReference type="PANTHER" id="PTHR23345">
    <property type="entry name" value="VITELLOGENIN-RELATED"/>
    <property type="match status" value="1"/>
</dbReference>
<keyword evidence="1" id="KW-0758">Storage protein</keyword>
<dbReference type="PROSITE" id="PS51233">
    <property type="entry name" value="VWFD"/>
    <property type="match status" value="1"/>
</dbReference>
<name>A0A3B4ABN0_9GOBI</name>
<keyword evidence="5" id="KW-1185">Reference proteome</keyword>
<dbReference type="GO" id="GO:0045735">
    <property type="term" value="F:nutrient reservoir activity"/>
    <property type="evidence" value="ECO:0007669"/>
    <property type="project" value="UniProtKB-KW"/>
</dbReference>